<dbReference type="EMBL" id="VXIV02001680">
    <property type="protein sequence ID" value="KAF6030686.1"/>
    <property type="molecule type" value="Genomic_DNA"/>
</dbReference>
<dbReference type="Proteomes" id="UP000593567">
    <property type="component" value="Unassembled WGS sequence"/>
</dbReference>
<protein>
    <recommendedName>
        <fullName evidence="1">Ig-like domain-containing protein</fullName>
    </recommendedName>
</protein>
<dbReference type="InterPro" id="IPR007110">
    <property type="entry name" value="Ig-like_dom"/>
</dbReference>
<dbReference type="SUPFAM" id="SSF48726">
    <property type="entry name" value="Immunoglobulin"/>
    <property type="match status" value="1"/>
</dbReference>
<dbReference type="PROSITE" id="PS50835">
    <property type="entry name" value="IG_LIKE"/>
    <property type="match status" value="1"/>
</dbReference>
<evidence type="ECO:0000259" key="1">
    <source>
        <dbReference type="PROSITE" id="PS50835"/>
    </source>
</evidence>
<feature type="domain" description="Ig-like" evidence="1">
    <location>
        <begin position="63"/>
        <end position="136"/>
    </location>
</feature>
<reference evidence="2" key="1">
    <citation type="submission" date="2020-06" db="EMBL/GenBank/DDBJ databases">
        <title>Draft genome of Bugula neritina, a colonial animal packing powerful symbionts and potential medicines.</title>
        <authorList>
            <person name="Rayko M."/>
        </authorList>
    </citation>
    <scope>NUCLEOTIDE SEQUENCE [LARGE SCALE GENOMIC DNA]</scope>
    <source>
        <strain evidence="2">Kwan_BN1</strain>
    </source>
</reference>
<dbReference type="InterPro" id="IPR013783">
    <property type="entry name" value="Ig-like_fold"/>
</dbReference>
<comment type="caution">
    <text evidence="2">The sequence shown here is derived from an EMBL/GenBank/DDBJ whole genome shotgun (WGS) entry which is preliminary data.</text>
</comment>
<dbReference type="Gene3D" id="2.60.40.10">
    <property type="entry name" value="Immunoglobulins"/>
    <property type="match status" value="1"/>
</dbReference>
<sequence length="136" mass="15165">MSLDNAIVNEYKNDTGHFISRLGVVLTRAHQAAHFICNVVQPGLEDYYNRTISQLLTKANYRPVLFINTTFNGDQIVNISEGKNLTVMCYVLDSKPAADNISWLHNSELVAADSHQDYSEFPQMAALTISSITRSA</sequence>
<gene>
    <name evidence="2" type="ORF">EB796_010985</name>
</gene>
<evidence type="ECO:0000313" key="3">
    <source>
        <dbReference type="Proteomes" id="UP000593567"/>
    </source>
</evidence>
<keyword evidence="3" id="KW-1185">Reference proteome</keyword>
<dbReference type="InterPro" id="IPR036179">
    <property type="entry name" value="Ig-like_dom_sf"/>
</dbReference>
<proteinExistence type="predicted"/>
<accession>A0A7J7JZA0</accession>
<dbReference type="AlphaFoldDB" id="A0A7J7JZA0"/>
<name>A0A7J7JZA0_BUGNE</name>
<organism evidence="2 3">
    <name type="scientific">Bugula neritina</name>
    <name type="common">Brown bryozoan</name>
    <name type="synonym">Sertularia neritina</name>
    <dbReference type="NCBI Taxonomy" id="10212"/>
    <lineage>
        <taxon>Eukaryota</taxon>
        <taxon>Metazoa</taxon>
        <taxon>Spiralia</taxon>
        <taxon>Lophotrochozoa</taxon>
        <taxon>Bryozoa</taxon>
        <taxon>Gymnolaemata</taxon>
        <taxon>Cheilostomatida</taxon>
        <taxon>Flustrina</taxon>
        <taxon>Buguloidea</taxon>
        <taxon>Bugulidae</taxon>
        <taxon>Bugula</taxon>
    </lineage>
</organism>
<evidence type="ECO:0000313" key="2">
    <source>
        <dbReference type="EMBL" id="KAF6030686.1"/>
    </source>
</evidence>